<protein>
    <submittedName>
        <fullName evidence="7">Succinyl-diaminopimelate desuccinylase</fullName>
        <ecNumber evidence="7">3.5.1.18</ecNumber>
    </submittedName>
</protein>
<dbReference type="PANTHER" id="PTHR43808:SF8">
    <property type="entry name" value="PEPTIDASE M20 DIMERISATION DOMAIN-CONTAINING PROTEIN"/>
    <property type="match status" value="1"/>
</dbReference>
<organism evidence="7 8">
    <name type="scientific">Candidatus Scatocola faecipullorum</name>
    <dbReference type="NCBI Taxonomy" id="2840917"/>
    <lineage>
        <taxon>Bacteria</taxon>
        <taxon>Pseudomonadati</taxon>
        <taxon>Pseudomonadota</taxon>
        <taxon>Alphaproteobacteria</taxon>
        <taxon>Rhodospirillales</taxon>
        <taxon>Rhodospirillaceae</taxon>
        <taxon>Rhodospirillaceae incertae sedis</taxon>
        <taxon>Candidatus Scatocola</taxon>
    </lineage>
</organism>
<accession>A0A9D1SBH2</accession>
<name>A0A9D1SBH2_9PROT</name>
<evidence type="ECO:0000256" key="1">
    <source>
        <dbReference type="ARBA" id="ARBA00001947"/>
    </source>
</evidence>
<dbReference type="SUPFAM" id="SSF55031">
    <property type="entry name" value="Bacterial exopeptidase dimerisation domain"/>
    <property type="match status" value="1"/>
</dbReference>
<dbReference type="Pfam" id="PF07687">
    <property type="entry name" value="M20_dimer"/>
    <property type="match status" value="1"/>
</dbReference>
<dbReference type="InterPro" id="IPR002933">
    <property type="entry name" value="Peptidase_M20"/>
</dbReference>
<proteinExistence type="inferred from homology"/>
<dbReference type="InterPro" id="IPR050072">
    <property type="entry name" value="Peptidase_M20A"/>
</dbReference>
<keyword evidence="4 7" id="KW-0378">Hydrolase</keyword>
<dbReference type="PROSITE" id="PS00758">
    <property type="entry name" value="ARGE_DAPE_CPG2_1"/>
    <property type="match status" value="1"/>
</dbReference>
<dbReference type="InterPro" id="IPR001261">
    <property type="entry name" value="ArgE/DapE_CS"/>
</dbReference>
<dbReference type="SUPFAM" id="SSF53187">
    <property type="entry name" value="Zn-dependent exopeptidases"/>
    <property type="match status" value="1"/>
</dbReference>
<gene>
    <name evidence="7" type="primary">dapE</name>
    <name evidence="7" type="ORF">IAD20_08010</name>
</gene>
<dbReference type="InterPro" id="IPR011650">
    <property type="entry name" value="Peptidase_M20_dimer"/>
</dbReference>
<dbReference type="InterPro" id="IPR036264">
    <property type="entry name" value="Bact_exopeptidase_dim_dom"/>
</dbReference>
<dbReference type="Gene3D" id="3.30.70.360">
    <property type="match status" value="1"/>
</dbReference>
<dbReference type="NCBIfam" id="NF009557">
    <property type="entry name" value="PRK13009.1"/>
    <property type="match status" value="1"/>
</dbReference>
<dbReference type="EC" id="3.5.1.18" evidence="7"/>
<comment type="similarity">
    <text evidence="2">Belongs to the peptidase M20A family.</text>
</comment>
<dbReference type="AlphaFoldDB" id="A0A9D1SBH2"/>
<reference evidence="7" key="1">
    <citation type="submission" date="2020-10" db="EMBL/GenBank/DDBJ databases">
        <authorList>
            <person name="Gilroy R."/>
        </authorList>
    </citation>
    <scope>NUCLEOTIDE SEQUENCE</scope>
    <source>
        <strain evidence="7">ChiW3-316</strain>
    </source>
</reference>
<dbReference type="GO" id="GO:0046872">
    <property type="term" value="F:metal ion binding"/>
    <property type="evidence" value="ECO:0007669"/>
    <property type="project" value="UniProtKB-KW"/>
</dbReference>
<dbReference type="Proteomes" id="UP000824107">
    <property type="component" value="Unassembled WGS sequence"/>
</dbReference>
<evidence type="ECO:0000256" key="2">
    <source>
        <dbReference type="ARBA" id="ARBA00006247"/>
    </source>
</evidence>
<evidence type="ECO:0000256" key="3">
    <source>
        <dbReference type="ARBA" id="ARBA00022723"/>
    </source>
</evidence>
<evidence type="ECO:0000259" key="6">
    <source>
        <dbReference type="Pfam" id="PF07687"/>
    </source>
</evidence>
<keyword evidence="5" id="KW-0862">Zinc</keyword>
<dbReference type="EMBL" id="DVNC01000053">
    <property type="protein sequence ID" value="HIU54005.1"/>
    <property type="molecule type" value="Genomic_DNA"/>
</dbReference>
<comment type="cofactor">
    <cofactor evidence="1">
        <name>Zn(2+)</name>
        <dbReference type="ChEBI" id="CHEBI:29105"/>
    </cofactor>
</comment>
<evidence type="ECO:0000313" key="7">
    <source>
        <dbReference type="EMBL" id="HIU54005.1"/>
    </source>
</evidence>
<keyword evidence="3" id="KW-0479">Metal-binding</keyword>
<dbReference type="Gene3D" id="3.40.630.10">
    <property type="entry name" value="Zn peptidases"/>
    <property type="match status" value="2"/>
</dbReference>
<evidence type="ECO:0000256" key="4">
    <source>
        <dbReference type="ARBA" id="ARBA00022801"/>
    </source>
</evidence>
<sequence>MTDVIQLAQKLVRFQSFGGQIEPVFDYLHAALSGHGFNVRLLDCTEAGPSPVLYAAAGEGKGGLLFAGHLDVASPGTEADWKNGAFAGEIKNGSLCARGICEMKGAVAAFVGACEQLLSAGELRGRVGILLSGDEESSVPRGLECGAKYLLQKGESYDCCLYGSPTNPKKLGEEIKIGSRGEIVFEITSFGASGHPGSHSAQGNSLHNLLDLLCKIKADALDTGNEKFGPSTVQVISVETENREDGVIPSRASAKVNICFNTNHRMEDVVSWVQKNVIFSSGQFELKYDLRHPGYYNYPEREIKLLQQAVEHSTGMLPHCGTAGAASSASALVQLCPVIEFGLVNALMHRVNESAKVEDIYLLEIIYKDFIRACLNSNGQN</sequence>
<evidence type="ECO:0000256" key="5">
    <source>
        <dbReference type="ARBA" id="ARBA00022833"/>
    </source>
</evidence>
<dbReference type="PANTHER" id="PTHR43808">
    <property type="entry name" value="ACETYLORNITHINE DEACETYLASE"/>
    <property type="match status" value="1"/>
</dbReference>
<dbReference type="Pfam" id="PF01546">
    <property type="entry name" value="Peptidase_M20"/>
    <property type="match status" value="1"/>
</dbReference>
<comment type="caution">
    <text evidence="7">The sequence shown here is derived from an EMBL/GenBank/DDBJ whole genome shotgun (WGS) entry which is preliminary data.</text>
</comment>
<evidence type="ECO:0000313" key="8">
    <source>
        <dbReference type="Proteomes" id="UP000824107"/>
    </source>
</evidence>
<reference evidence="7" key="2">
    <citation type="journal article" date="2021" name="PeerJ">
        <title>Extensive microbial diversity within the chicken gut microbiome revealed by metagenomics and culture.</title>
        <authorList>
            <person name="Gilroy R."/>
            <person name="Ravi A."/>
            <person name="Getino M."/>
            <person name="Pursley I."/>
            <person name="Horton D.L."/>
            <person name="Alikhan N.F."/>
            <person name="Baker D."/>
            <person name="Gharbi K."/>
            <person name="Hall N."/>
            <person name="Watson M."/>
            <person name="Adriaenssens E.M."/>
            <person name="Foster-Nyarko E."/>
            <person name="Jarju S."/>
            <person name="Secka A."/>
            <person name="Antonio M."/>
            <person name="Oren A."/>
            <person name="Chaudhuri R.R."/>
            <person name="La Ragione R."/>
            <person name="Hildebrand F."/>
            <person name="Pallen M.J."/>
        </authorList>
    </citation>
    <scope>NUCLEOTIDE SEQUENCE</scope>
    <source>
        <strain evidence="7">ChiW3-316</strain>
    </source>
</reference>
<dbReference type="GO" id="GO:0009014">
    <property type="term" value="F:succinyl-diaminopimelate desuccinylase activity"/>
    <property type="evidence" value="ECO:0007669"/>
    <property type="project" value="UniProtKB-EC"/>
</dbReference>
<feature type="domain" description="Peptidase M20 dimerisation" evidence="6">
    <location>
        <begin position="177"/>
        <end position="275"/>
    </location>
</feature>